<evidence type="ECO:0000313" key="1">
    <source>
        <dbReference type="EMBL" id="MFC0580994.1"/>
    </source>
</evidence>
<sequence>MRSSLSGPQDSELAEHRLDSGWEYLVISVAPHDSLPKARARLLEHAELGQWELQRTVIFYGGRRKYWMRRRAIEVVATR</sequence>
<dbReference type="EMBL" id="JBHLUB010000001">
    <property type="protein sequence ID" value="MFC0580994.1"/>
    <property type="molecule type" value="Genomic_DNA"/>
</dbReference>
<comment type="caution">
    <text evidence="1">The sequence shown here is derived from an EMBL/GenBank/DDBJ whole genome shotgun (WGS) entry which is preliminary data.</text>
</comment>
<evidence type="ECO:0000313" key="2">
    <source>
        <dbReference type="Proteomes" id="UP001589862"/>
    </source>
</evidence>
<name>A0ABV6P780_9MICC</name>
<dbReference type="InterPro" id="IPR043758">
    <property type="entry name" value="DUF5703"/>
</dbReference>
<keyword evidence="2" id="KW-1185">Reference proteome</keyword>
<dbReference type="Proteomes" id="UP001589862">
    <property type="component" value="Unassembled WGS sequence"/>
</dbReference>
<accession>A0ABV6P780</accession>
<proteinExistence type="predicted"/>
<dbReference type="RefSeq" id="WP_377457471.1">
    <property type="nucleotide sequence ID" value="NZ_JBHLUB010000001.1"/>
</dbReference>
<protein>
    <submittedName>
        <fullName evidence="1">DUF5703 family protein</fullName>
    </submittedName>
</protein>
<reference evidence="1 2" key="1">
    <citation type="submission" date="2024-09" db="EMBL/GenBank/DDBJ databases">
        <authorList>
            <person name="Sun Q."/>
            <person name="Mori K."/>
        </authorList>
    </citation>
    <scope>NUCLEOTIDE SEQUENCE [LARGE SCALE GENOMIC DNA]</scope>
    <source>
        <strain evidence="1 2">NCAIM B.02604</strain>
    </source>
</reference>
<gene>
    <name evidence="1" type="ORF">ACFFFR_01145</name>
</gene>
<organism evidence="1 2">
    <name type="scientific">Micrococcoides hystricis</name>
    <dbReference type="NCBI Taxonomy" id="1572761"/>
    <lineage>
        <taxon>Bacteria</taxon>
        <taxon>Bacillati</taxon>
        <taxon>Actinomycetota</taxon>
        <taxon>Actinomycetes</taxon>
        <taxon>Micrococcales</taxon>
        <taxon>Micrococcaceae</taxon>
        <taxon>Micrococcoides</taxon>
    </lineage>
</organism>
<dbReference type="Pfam" id="PF18963">
    <property type="entry name" value="DUF5703"/>
    <property type="match status" value="1"/>
</dbReference>